<accession>A0A225DQK2</accession>
<dbReference type="Proteomes" id="UP000214646">
    <property type="component" value="Unassembled WGS sequence"/>
</dbReference>
<reference evidence="2" key="1">
    <citation type="submission" date="2017-06" db="EMBL/GenBank/DDBJ databases">
        <title>Genome analysis of Fimbriiglobus ruber SP5, the first member of the order Planctomycetales with confirmed chitinolytic capability.</title>
        <authorList>
            <person name="Ravin N.V."/>
            <person name="Rakitin A.L."/>
            <person name="Ivanova A.A."/>
            <person name="Beletsky A.V."/>
            <person name="Kulichevskaya I.S."/>
            <person name="Mardanov A.V."/>
            <person name="Dedysh S.N."/>
        </authorList>
    </citation>
    <scope>NUCLEOTIDE SEQUENCE [LARGE SCALE GENOMIC DNA]</scope>
    <source>
        <strain evidence="2">SP5</strain>
    </source>
</reference>
<evidence type="ECO:0000313" key="1">
    <source>
        <dbReference type="EMBL" id="OWK39816.1"/>
    </source>
</evidence>
<evidence type="ECO:0000313" key="2">
    <source>
        <dbReference type="Proteomes" id="UP000214646"/>
    </source>
</evidence>
<dbReference type="EMBL" id="NIDE01000009">
    <property type="protein sequence ID" value="OWK39816.1"/>
    <property type="molecule type" value="Genomic_DNA"/>
</dbReference>
<proteinExistence type="predicted"/>
<sequence length="115" mass="12734">MTTAAPPDLNGRHRHTYETLFRHPTAQNLEWHDVVSLLGALADVVEGHNGSFHVTRNGHEITLQHPKHKDIPALDVLAVRHFLEESNEAEGSAPDLPGIRLLVVIDHGEATIHRA</sequence>
<gene>
    <name evidence="1" type="ORF">FRUB_05706</name>
</gene>
<evidence type="ECO:0008006" key="3">
    <source>
        <dbReference type="Google" id="ProtNLM"/>
    </source>
</evidence>
<dbReference type="RefSeq" id="WP_088256665.1">
    <property type="nucleotide sequence ID" value="NZ_NIDE01000009.1"/>
</dbReference>
<name>A0A225DQK2_9BACT</name>
<dbReference type="OrthoDB" id="73001at2"/>
<protein>
    <recommendedName>
        <fullName evidence="3">Type II toxin-antitoxin system HicA family toxin</fullName>
    </recommendedName>
</protein>
<comment type="caution">
    <text evidence="1">The sequence shown here is derived from an EMBL/GenBank/DDBJ whole genome shotgun (WGS) entry which is preliminary data.</text>
</comment>
<organism evidence="1 2">
    <name type="scientific">Fimbriiglobus ruber</name>
    <dbReference type="NCBI Taxonomy" id="1908690"/>
    <lineage>
        <taxon>Bacteria</taxon>
        <taxon>Pseudomonadati</taxon>
        <taxon>Planctomycetota</taxon>
        <taxon>Planctomycetia</taxon>
        <taxon>Gemmatales</taxon>
        <taxon>Gemmataceae</taxon>
        <taxon>Fimbriiglobus</taxon>
    </lineage>
</organism>
<dbReference type="AlphaFoldDB" id="A0A225DQK2"/>
<keyword evidence="2" id="KW-1185">Reference proteome</keyword>